<evidence type="ECO:0000313" key="10">
    <source>
        <dbReference type="EMBL" id="HGI30182.1"/>
    </source>
</evidence>
<protein>
    <submittedName>
        <fullName evidence="10">Radical SAM protein</fullName>
    </submittedName>
</protein>
<feature type="domain" description="Radical SAM core" evidence="9">
    <location>
        <begin position="180"/>
        <end position="402"/>
    </location>
</feature>
<dbReference type="Gene3D" id="3.40.50.280">
    <property type="entry name" value="Cobalamin-binding domain"/>
    <property type="match status" value="1"/>
</dbReference>
<dbReference type="InterPro" id="IPR006638">
    <property type="entry name" value="Elp3/MiaA/NifB-like_rSAM"/>
</dbReference>
<evidence type="ECO:0000259" key="8">
    <source>
        <dbReference type="PROSITE" id="PS51332"/>
    </source>
</evidence>
<dbReference type="PANTHER" id="PTHR43409">
    <property type="entry name" value="ANAEROBIC MAGNESIUM-PROTOPORPHYRIN IX MONOMETHYL ESTER CYCLASE-RELATED"/>
    <property type="match status" value="1"/>
</dbReference>
<dbReference type="InterPro" id="IPR034466">
    <property type="entry name" value="Methyltransferase_Class_B"/>
</dbReference>
<dbReference type="GO" id="GO:0003824">
    <property type="term" value="F:catalytic activity"/>
    <property type="evidence" value="ECO:0007669"/>
    <property type="project" value="InterPro"/>
</dbReference>
<keyword evidence="4" id="KW-0949">S-adenosyl-L-methionine</keyword>
<keyword evidence="2" id="KW-0489">Methyltransferase</keyword>
<dbReference type="InterPro" id="IPR023404">
    <property type="entry name" value="rSAM_horseshoe"/>
</dbReference>
<evidence type="ECO:0000256" key="7">
    <source>
        <dbReference type="ARBA" id="ARBA00023014"/>
    </source>
</evidence>
<dbReference type="AlphaFoldDB" id="A0A7V3YFJ9"/>
<dbReference type="Gene3D" id="3.80.30.20">
    <property type="entry name" value="tm_1862 like domain"/>
    <property type="match status" value="1"/>
</dbReference>
<organism evidence="10">
    <name type="scientific">Candidatus Caldatribacterium californiense</name>
    <dbReference type="NCBI Taxonomy" id="1454726"/>
    <lineage>
        <taxon>Bacteria</taxon>
        <taxon>Pseudomonadati</taxon>
        <taxon>Atribacterota</taxon>
        <taxon>Atribacteria</taxon>
        <taxon>Atribacterales</taxon>
        <taxon>Candidatus Caldatribacteriaceae</taxon>
        <taxon>Candidatus Caldatribacterium</taxon>
    </lineage>
</organism>
<evidence type="ECO:0000256" key="5">
    <source>
        <dbReference type="ARBA" id="ARBA00022723"/>
    </source>
</evidence>
<dbReference type="PROSITE" id="PS51918">
    <property type="entry name" value="RADICAL_SAM"/>
    <property type="match status" value="1"/>
</dbReference>
<dbReference type="Pfam" id="PF02310">
    <property type="entry name" value="B12-binding"/>
    <property type="match status" value="1"/>
</dbReference>
<feature type="domain" description="B12-binding" evidence="8">
    <location>
        <begin position="9"/>
        <end position="134"/>
    </location>
</feature>
<proteinExistence type="predicted"/>
<keyword evidence="5" id="KW-0479">Metal-binding</keyword>
<keyword evidence="3" id="KW-0808">Transferase</keyword>
<dbReference type="CDD" id="cd02068">
    <property type="entry name" value="radical_SAM_B12_BD"/>
    <property type="match status" value="1"/>
</dbReference>
<dbReference type="SFLD" id="SFLDS00029">
    <property type="entry name" value="Radical_SAM"/>
    <property type="match status" value="1"/>
</dbReference>
<dbReference type="SFLD" id="SFLDG01082">
    <property type="entry name" value="B12-binding_domain_containing"/>
    <property type="match status" value="1"/>
</dbReference>
<dbReference type="SFLD" id="SFLDG01123">
    <property type="entry name" value="methyltransferase_(Class_B)"/>
    <property type="match status" value="1"/>
</dbReference>
<evidence type="ECO:0000256" key="1">
    <source>
        <dbReference type="ARBA" id="ARBA00001966"/>
    </source>
</evidence>
<gene>
    <name evidence="10" type="ORF">ENV30_02535</name>
</gene>
<dbReference type="Pfam" id="PF04055">
    <property type="entry name" value="Radical_SAM"/>
    <property type="match status" value="1"/>
</dbReference>
<accession>A0A7V3YFJ9</accession>
<evidence type="ECO:0000259" key="9">
    <source>
        <dbReference type="PROSITE" id="PS51918"/>
    </source>
</evidence>
<keyword evidence="7" id="KW-0411">Iron-sulfur</keyword>
<dbReference type="SUPFAM" id="SSF102114">
    <property type="entry name" value="Radical SAM enzymes"/>
    <property type="match status" value="1"/>
</dbReference>
<dbReference type="GO" id="GO:0031419">
    <property type="term" value="F:cobalamin binding"/>
    <property type="evidence" value="ECO:0007669"/>
    <property type="project" value="InterPro"/>
</dbReference>
<dbReference type="InterPro" id="IPR058240">
    <property type="entry name" value="rSAM_sf"/>
</dbReference>
<dbReference type="InterPro" id="IPR006158">
    <property type="entry name" value="Cobalamin-bd"/>
</dbReference>
<dbReference type="PROSITE" id="PS51332">
    <property type="entry name" value="B12_BINDING"/>
    <property type="match status" value="1"/>
</dbReference>
<dbReference type="PANTHER" id="PTHR43409:SF7">
    <property type="entry name" value="BLL1977 PROTEIN"/>
    <property type="match status" value="1"/>
</dbReference>
<dbReference type="EMBL" id="DTFV01000040">
    <property type="protein sequence ID" value="HGI30182.1"/>
    <property type="molecule type" value="Genomic_DNA"/>
</dbReference>
<dbReference type="InterPro" id="IPR051198">
    <property type="entry name" value="BchE-like"/>
</dbReference>
<name>A0A7V3YFJ9_9BACT</name>
<dbReference type="PROSITE" id="PS51257">
    <property type="entry name" value="PROKAR_LIPOPROTEIN"/>
    <property type="match status" value="1"/>
</dbReference>
<reference evidence="10" key="1">
    <citation type="journal article" date="2020" name="mSystems">
        <title>Genome- and Community-Level Interaction Insights into Carbon Utilization and Element Cycling Functions of Hydrothermarchaeota in Hydrothermal Sediment.</title>
        <authorList>
            <person name="Zhou Z."/>
            <person name="Liu Y."/>
            <person name="Xu W."/>
            <person name="Pan J."/>
            <person name="Luo Z.H."/>
            <person name="Li M."/>
        </authorList>
    </citation>
    <scope>NUCLEOTIDE SEQUENCE [LARGE SCALE GENOMIC DNA]</scope>
    <source>
        <strain evidence="10">SpSt-747</strain>
    </source>
</reference>
<dbReference type="GO" id="GO:0046872">
    <property type="term" value="F:metal ion binding"/>
    <property type="evidence" value="ECO:0007669"/>
    <property type="project" value="UniProtKB-KW"/>
</dbReference>
<comment type="caution">
    <text evidence="10">The sequence shown here is derived from an EMBL/GenBank/DDBJ whole genome shotgun (WGS) entry which is preliminary data.</text>
</comment>
<sequence length="468" mass="53937">MRVLLVQPPSPGIYDLIGLKLPPLGLAYLAASCRTHHEVAIVDLQVEDTKRFEEELKRCDLVGITATTSTFPEALRIARKAKEEGRVVVMGGYHVTFRDEEALRSGVVDYVVRGEGEEIFAKLLEAIEREIPPENVPGISFLREGKIFRTPTSLPPQDLDALPFPARDLLQLSKYWMTQLEGEPLVNVLTSRGCPFACKFCASSHFSGRKWRARSPENILRELEILYFDWGFRAVAFVDDNFTLQPERVERLCEEIERRRLKLRWWCFSRADTIVRHESLVRKMAKAGLRMVYLGLESAERAILEDYGKQLTQEVARKALEILRRYGVKSWGSFILGSLRETKATVRKTIAFARKIRPDIVQFSLLTPFPGTALFEELQRENRILHFSWSLFDGAHPVVRLDTLKPGELRRLLISAYLEVYRGWHALPQVVQFLRKLCTVKIPFLARFKEQLYLKERMNRENPSFSAS</sequence>
<evidence type="ECO:0000256" key="2">
    <source>
        <dbReference type="ARBA" id="ARBA00022603"/>
    </source>
</evidence>
<keyword evidence="6" id="KW-0408">Iron</keyword>
<comment type="cofactor">
    <cofactor evidence="1">
        <name>[4Fe-4S] cluster</name>
        <dbReference type="ChEBI" id="CHEBI:49883"/>
    </cofactor>
</comment>
<dbReference type="GO" id="GO:0005829">
    <property type="term" value="C:cytosol"/>
    <property type="evidence" value="ECO:0007669"/>
    <property type="project" value="TreeGrafter"/>
</dbReference>
<dbReference type="GO" id="GO:0051539">
    <property type="term" value="F:4 iron, 4 sulfur cluster binding"/>
    <property type="evidence" value="ECO:0007669"/>
    <property type="project" value="UniProtKB-KW"/>
</dbReference>
<evidence type="ECO:0000256" key="6">
    <source>
        <dbReference type="ARBA" id="ARBA00023004"/>
    </source>
</evidence>
<dbReference type="SMART" id="SM00729">
    <property type="entry name" value="Elp3"/>
    <property type="match status" value="1"/>
</dbReference>
<dbReference type="InterPro" id="IPR007197">
    <property type="entry name" value="rSAM"/>
</dbReference>
<evidence type="ECO:0000256" key="3">
    <source>
        <dbReference type="ARBA" id="ARBA00022679"/>
    </source>
</evidence>
<dbReference type="CDD" id="cd01335">
    <property type="entry name" value="Radical_SAM"/>
    <property type="match status" value="1"/>
</dbReference>
<evidence type="ECO:0000256" key="4">
    <source>
        <dbReference type="ARBA" id="ARBA00022691"/>
    </source>
</evidence>